<evidence type="ECO:0000256" key="1">
    <source>
        <dbReference type="SAM" id="MobiDB-lite"/>
    </source>
</evidence>
<dbReference type="Gene3D" id="1.20.1250.20">
    <property type="entry name" value="MFS general substrate transporter like domains"/>
    <property type="match status" value="2"/>
</dbReference>
<keyword evidence="2" id="KW-0812">Transmembrane</keyword>
<dbReference type="PANTHER" id="PTHR11360:SF306">
    <property type="entry name" value="RE01051P"/>
    <property type="match status" value="1"/>
</dbReference>
<feature type="transmembrane region" description="Helical" evidence="2">
    <location>
        <begin position="511"/>
        <end position="533"/>
    </location>
</feature>
<dbReference type="EMBL" id="LR903804">
    <property type="protein sequence ID" value="CAD7252297.1"/>
    <property type="molecule type" value="Genomic_DNA"/>
</dbReference>
<dbReference type="AlphaFoldDB" id="A0A7R9ADQ1"/>
<dbReference type="GO" id="GO:0008028">
    <property type="term" value="F:monocarboxylic acid transmembrane transporter activity"/>
    <property type="evidence" value="ECO:0007669"/>
    <property type="project" value="TreeGrafter"/>
</dbReference>
<feature type="compositionally biased region" description="Acidic residues" evidence="1">
    <location>
        <begin position="299"/>
        <end position="309"/>
    </location>
</feature>
<feature type="transmembrane region" description="Helical" evidence="2">
    <location>
        <begin position="232"/>
        <end position="250"/>
    </location>
</feature>
<dbReference type="OrthoDB" id="5667at2759"/>
<feature type="transmembrane region" description="Helical" evidence="2">
    <location>
        <begin position="201"/>
        <end position="220"/>
    </location>
</feature>
<organism evidence="3">
    <name type="scientific">Darwinula stevensoni</name>
    <dbReference type="NCBI Taxonomy" id="69355"/>
    <lineage>
        <taxon>Eukaryota</taxon>
        <taxon>Metazoa</taxon>
        <taxon>Ecdysozoa</taxon>
        <taxon>Arthropoda</taxon>
        <taxon>Crustacea</taxon>
        <taxon>Oligostraca</taxon>
        <taxon>Ostracoda</taxon>
        <taxon>Podocopa</taxon>
        <taxon>Podocopida</taxon>
        <taxon>Darwinulocopina</taxon>
        <taxon>Darwinuloidea</taxon>
        <taxon>Darwinulidae</taxon>
        <taxon>Darwinula</taxon>
    </lineage>
</organism>
<feature type="transmembrane region" description="Helical" evidence="2">
    <location>
        <begin position="173"/>
        <end position="195"/>
    </location>
</feature>
<keyword evidence="4" id="KW-1185">Reference proteome</keyword>
<dbReference type="SUPFAM" id="SSF103473">
    <property type="entry name" value="MFS general substrate transporter"/>
    <property type="match status" value="1"/>
</dbReference>
<dbReference type="PANTHER" id="PTHR11360">
    <property type="entry name" value="MONOCARBOXYLATE TRANSPORTER"/>
    <property type="match status" value="1"/>
</dbReference>
<feature type="transmembrane region" description="Helical" evidence="2">
    <location>
        <begin position="481"/>
        <end position="499"/>
    </location>
</feature>
<dbReference type="Proteomes" id="UP000677054">
    <property type="component" value="Unassembled WGS sequence"/>
</dbReference>
<evidence type="ECO:0000256" key="2">
    <source>
        <dbReference type="SAM" id="Phobius"/>
    </source>
</evidence>
<dbReference type="Pfam" id="PF07690">
    <property type="entry name" value="MFS_1"/>
    <property type="match status" value="1"/>
</dbReference>
<sequence>MNIEGRMREAKLSSSTYLHEPLIMHGAIENDYSVVPSEDHLVSFNWLRASKKGGELHRRLGSWPSTPSHAVPPESSFCAGAMGCGGERKTEECESTGGTDGGWAWVVLVCTCIQGVTVWAFIGVFGLLYEEPLRQMGADATDAAWLFNFCKALQYLGGMCAGPVVVAASHRGVVTAGLLMQAVGLFASAFAGSVLGHTFTFSVLVGFGSGLQFIGSYLHLNLYFDKRRGFAVGMYMSSISVGFMLVPQLVEASLHHFASQGTMIILSGIAVQMLPFAFVQTTHPLPRSKKILPDQTCDSDADLQEEAATDQEPPKQINRPAEPDDPARGTCSGLWKRIVGRFHPSLDFTVLREPIWWMLTITDSVFSLALTNAAMIQPLLATDRGFPDGSGALLLTVSGCAELVSRLIVPSLTDVKRIDNTYLFMFWLFAASLTPLGFALSESLPLTAVMSGFLGLGTGAVIGMPNLLLTYYLSVSRLPSAITFKLVVKGLSFFIGPGIGKLRDATGDYNLLFYIFTASLLLNSGAWVLYVVVERRRRIQREVT</sequence>
<feature type="region of interest" description="Disordered" evidence="1">
    <location>
        <begin position="299"/>
        <end position="328"/>
    </location>
</feature>
<protein>
    <recommendedName>
        <fullName evidence="5">Monocarboxylate transporter</fullName>
    </recommendedName>
</protein>
<dbReference type="InterPro" id="IPR011701">
    <property type="entry name" value="MFS"/>
</dbReference>
<feature type="transmembrane region" description="Helical" evidence="2">
    <location>
        <begin position="421"/>
        <end position="440"/>
    </location>
</feature>
<dbReference type="InterPro" id="IPR050327">
    <property type="entry name" value="Proton-linked_MCT"/>
</dbReference>
<keyword evidence="2" id="KW-0472">Membrane</keyword>
<feature type="transmembrane region" description="Helical" evidence="2">
    <location>
        <begin position="103"/>
        <end position="125"/>
    </location>
</feature>
<dbReference type="InterPro" id="IPR036259">
    <property type="entry name" value="MFS_trans_sf"/>
</dbReference>
<gene>
    <name evidence="3" type="ORF">DSTB1V02_LOCUS12055</name>
</gene>
<evidence type="ECO:0000313" key="4">
    <source>
        <dbReference type="Proteomes" id="UP000677054"/>
    </source>
</evidence>
<feature type="transmembrane region" description="Helical" evidence="2">
    <location>
        <begin position="262"/>
        <end position="279"/>
    </location>
</feature>
<name>A0A7R9ADQ1_9CRUS</name>
<feature type="transmembrane region" description="Helical" evidence="2">
    <location>
        <begin position="446"/>
        <end position="469"/>
    </location>
</feature>
<accession>A0A7R9ADQ1</accession>
<dbReference type="EMBL" id="CAJPEV010004287">
    <property type="protein sequence ID" value="CAG0901516.1"/>
    <property type="molecule type" value="Genomic_DNA"/>
</dbReference>
<proteinExistence type="predicted"/>
<feature type="transmembrane region" description="Helical" evidence="2">
    <location>
        <begin position="145"/>
        <end position="166"/>
    </location>
</feature>
<keyword evidence="2" id="KW-1133">Transmembrane helix</keyword>
<evidence type="ECO:0000313" key="3">
    <source>
        <dbReference type="EMBL" id="CAD7252297.1"/>
    </source>
</evidence>
<evidence type="ECO:0008006" key="5">
    <source>
        <dbReference type="Google" id="ProtNLM"/>
    </source>
</evidence>
<reference evidence="3" key="1">
    <citation type="submission" date="2020-11" db="EMBL/GenBank/DDBJ databases">
        <authorList>
            <person name="Tran Van P."/>
        </authorList>
    </citation>
    <scope>NUCLEOTIDE SEQUENCE</scope>
</reference>